<reference evidence="2" key="1">
    <citation type="journal article" date="2019" name="Int. J. Syst. Evol. Microbiol.">
        <title>The Global Catalogue of Microorganisms (GCM) 10K type strain sequencing project: providing services to taxonomists for standard genome sequencing and annotation.</title>
        <authorList>
            <consortium name="The Broad Institute Genomics Platform"/>
            <consortium name="The Broad Institute Genome Sequencing Center for Infectious Disease"/>
            <person name="Wu L."/>
            <person name="Ma J."/>
        </authorList>
    </citation>
    <scope>NUCLEOTIDE SEQUENCE [LARGE SCALE GENOMIC DNA]</scope>
    <source>
        <strain evidence="2">CGMCC 1.12376</strain>
    </source>
</reference>
<protein>
    <recommendedName>
        <fullName evidence="3">DUF2500 domain-containing protein</fullName>
    </recommendedName>
</protein>
<evidence type="ECO:0008006" key="3">
    <source>
        <dbReference type="Google" id="ProtNLM"/>
    </source>
</evidence>
<name>A0ABW4HSB6_9BACI</name>
<evidence type="ECO:0000313" key="1">
    <source>
        <dbReference type="EMBL" id="MFD1608230.1"/>
    </source>
</evidence>
<proteinExistence type="predicted"/>
<accession>A0ABW4HSB6</accession>
<sequence length="135" mass="15806">MEFLGVIIIGIIFYILHQKGIVRIRSLTKIFWKATYTPSRYKVSYKKFDGVEYHRFLVKKGSKVTVTYDVTVETGSLLVEFWRTTKKSYFRKEFTADESGAFCFRADDRMYTLRLEGFHTKGGCRVELEKDSTPS</sequence>
<organism evidence="1 2">
    <name type="scientific">Oceanobacillus luteolus</name>
    <dbReference type="NCBI Taxonomy" id="1274358"/>
    <lineage>
        <taxon>Bacteria</taxon>
        <taxon>Bacillati</taxon>
        <taxon>Bacillota</taxon>
        <taxon>Bacilli</taxon>
        <taxon>Bacillales</taxon>
        <taxon>Bacillaceae</taxon>
        <taxon>Oceanobacillus</taxon>
    </lineage>
</organism>
<dbReference type="RefSeq" id="WP_379597566.1">
    <property type="nucleotide sequence ID" value="NZ_JBHUDE010000048.1"/>
</dbReference>
<dbReference type="Proteomes" id="UP001597221">
    <property type="component" value="Unassembled WGS sequence"/>
</dbReference>
<gene>
    <name evidence="1" type="ORF">ACFSBH_11235</name>
</gene>
<keyword evidence="2" id="KW-1185">Reference proteome</keyword>
<evidence type="ECO:0000313" key="2">
    <source>
        <dbReference type="Proteomes" id="UP001597221"/>
    </source>
</evidence>
<dbReference type="EMBL" id="JBHUDE010000048">
    <property type="protein sequence ID" value="MFD1608230.1"/>
    <property type="molecule type" value="Genomic_DNA"/>
</dbReference>
<comment type="caution">
    <text evidence="1">The sequence shown here is derived from an EMBL/GenBank/DDBJ whole genome shotgun (WGS) entry which is preliminary data.</text>
</comment>